<evidence type="ECO:0000256" key="1">
    <source>
        <dbReference type="SAM" id="MobiDB-lite"/>
    </source>
</evidence>
<feature type="region of interest" description="Disordered" evidence="1">
    <location>
        <begin position="56"/>
        <end position="75"/>
    </location>
</feature>
<dbReference type="EMBL" id="LSYS01009753">
    <property type="protein sequence ID" value="OPJ58932.1"/>
    <property type="molecule type" value="Genomic_DNA"/>
</dbReference>
<proteinExistence type="predicted"/>
<keyword evidence="3" id="KW-1185">Reference proteome</keyword>
<accession>A0A1V4IG15</accession>
<comment type="caution">
    <text evidence="2">The sequence shown here is derived from an EMBL/GenBank/DDBJ whole genome shotgun (WGS) entry which is preliminary data.</text>
</comment>
<name>A0A1V4IG15_PATFA</name>
<gene>
    <name evidence="2" type="ORF">AV530_000661</name>
</gene>
<reference evidence="2 3" key="1">
    <citation type="submission" date="2016-02" db="EMBL/GenBank/DDBJ databases">
        <title>Band-tailed pigeon sequencing and assembly.</title>
        <authorList>
            <person name="Soares A.E."/>
            <person name="Novak B.J."/>
            <person name="Rice E.S."/>
            <person name="O'Connell B."/>
            <person name="Chang D."/>
            <person name="Weber S."/>
            <person name="Shapiro B."/>
        </authorList>
    </citation>
    <scope>NUCLEOTIDE SEQUENCE [LARGE SCALE GENOMIC DNA]</scope>
    <source>
        <strain evidence="2">BTP2013</strain>
        <tissue evidence="2">Blood</tissue>
    </source>
</reference>
<evidence type="ECO:0000313" key="3">
    <source>
        <dbReference type="Proteomes" id="UP000190648"/>
    </source>
</evidence>
<evidence type="ECO:0000313" key="2">
    <source>
        <dbReference type="EMBL" id="OPJ58932.1"/>
    </source>
</evidence>
<dbReference type="AlphaFoldDB" id="A0A1V4IG15"/>
<protein>
    <submittedName>
        <fullName evidence="2">Uncharacterized protein</fullName>
    </submittedName>
</protein>
<sequence length="75" mass="8138">MSSCAPTAESLRRKLKCGREQLCNPGGLPTITTCSSRTPPFSRPRFVCPPFTPDFQSVSNSEKPRAVVRPRSASG</sequence>
<dbReference type="Proteomes" id="UP000190648">
    <property type="component" value="Unassembled WGS sequence"/>
</dbReference>
<organism evidence="2 3">
    <name type="scientific">Patagioenas fasciata monilis</name>
    <dbReference type="NCBI Taxonomy" id="372326"/>
    <lineage>
        <taxon>Eukaryota</taxon>
        <taxon>Metazoa</taxon>
        <taxon>Chordata</taxon>
        <taxon>Craniata</taxon>
        <taxon>Vertebrata</taxon>
        <taxon>Euteleostomi</taxon>
        <taxon>Archelosauria</taxon>
        <taxon>Archosauria</taxon>
        <taxon>Dinosauria</taxon>
        <taxon>Saurischia</taxon>
        <taxon>Theropoda</taxon>
        <taxon>Coelurosauria</taxon>
        <taxon>Aves</taxon>
        <taxon>Neognathae</taxon>
        <taxon>Neoaves</taxon>
        <taxon>Columbimorphae</taxon>
        <taxon>Columbiformes</taxon>
        <taxon>Columbidae</taxon>
        <taxon>Patagioenas</taxon>
    </lineage>
</organism>